<reference evidence="3" key="1">
    <citation type="journal article" date="2019" name="Int. J. Syst. Evol. Microbiol.">
        <title>The Global Catalogue of Microorganisms (GCM) 10K type strain sequencing project: providing services to taxonomists for standard genome sequencing and annotation.</title>
        <authorList>
            <consortium name="The Broad Institute Genomics Platform"/>
            <consortium name="The Broad Institute Genome Sequencing Center for Infectious Disease"/>
            <person name="Wu L."/>
            <person name="Ma J."/>
        </authorList>
    </citation>
    <scope>NUCLEOTIDE SEQUENCE [LARGE SCALE GENOMIC DNA]</scope>
    <source>
        <strain evidence="3">JCM 14560</strain>
    </source>
</reference>
<protein>
    <recommendedName>
        <fullName evidence="1">DUF7848 domain-containing protein</fullName>
    </recommendedName>
</protein>
<name>A0ABP5L4R1_9ACTN</name>
<sequence length="94" mass="10953">MMLGSLPREIGRRRMFRFVLWKFGPDPDRDSVHLVYCEGEDEDGTRCGADSGEYTDREAAELWPFEHATEYPEHRSYGHLAYRPMITTPTEEPS</sequence>
<dbReference type="EMBL" id="BAAANT010000012">
    <property type="protein sequence ID" value="GAA2141667.1"/>
    <property type="molecule type" value="Genomic_DNA"/>
</dbReference>
<accession>A0ABP5L4R1</accession>
<dbReference type="Proteomes" id="UP001422759">
    <property type="component" value="Unassembled WGS sequence"/>
</dbReference>
<dbReference type="InterPro" id="IPR057170">
    <property type="entry name" value="DUF7848"/>
</dbReference>
<dbReference type="Pfam" id="PF25232">
    <property type="entry name" value="DUF7848"/>
    <property type="match status" value="1"/>
</dbReference>
<gene>
    <name evidence="2" type="ORF">GCM10009760_26070</name>
</gene>
<keyword evidence="3" id="KW-1185">Reference proteome</keyword>
<evidence type="ECO:0000259" key="1">
    <source>
        <dbReference type="Pfam" id="PF25232"/>
    </source>
</evidence>
<evidence type="ECO:0000313" key="2">
    <source>
        <dbReference type="EMBL" id="GAA2141667.1"/>
    </source>
</evidence>
<comment type="caution">
    <text evidence="2">The sequence shown here is derived from an EMBL/GenBank/DDBJ whole genome shotgun (WGS) entry which is preliminary data.</text>
</comment>
<proteinExistence type="predicted"/>
<feature type="domain" description="DUF7848" evidence="1">
    <location>
        <begin position="12"/>
        <end position="91"/>
    </location>
</feature>
<organism evidence="2 3">
    <name type="scientific">Kitasatospora kazusensis</name>
    <dbReference type="NCBI Taxonomy" id="407974"/>
    <lineage>
        <taxon>Bacteria</taxon>
        <taxon>Bacillati</taxon>
        <taxon>Actinomycetota</taxon>
        <taxon>Actinomycetes</taxon>
        <taxon>Kitasatosporales</taxon>
        <taxon>Streptomycetaceae</taxon>
        <taxon>Kitasatospora</taxon>
    </lineage>
</organism>
<evidence type="ECO:0000313" key="3">
    <source>
        <dbReference type="Proteomes" id="UP001422759"/>
    </source>
</evidence>